<keyword evidence="1" id="KW-0812">Transmembrane</keyword>
<keyword evidence="1" id="KW-1133">Transmembrane helix</keyword>
<gene>
    <name evidence="2" type="ORF">ACM46_18065</name>
</gene>
<dbReference type="Proteomes" id="UP000036261">
    <property type="component" value="Unassembled WGS sequence"/>
</dbReference>
<dbReference type="PATRIC" id="fig|558151.6.peg.3816"/>
<dbReference type="AlphaFoldDB" id="A0A0J7I1L6"/>
<evidence type="ECO:0000313" key="3">
    <source>
        <dbReference type="Proteomes" id="UP000036261"/>
    </source>
</evidence>
<feature type="transmembrane region" description="Helical" evidence="1">
    <location>
        <begin position="80"/>
        <end position="98"/>
    </location>
</feature>
<comment type="caution">
    <text evidence="2">The sequence shown here is derived from an EMBL/GenBank/DDBJ whole genome shotgun (WGS) entry which is preliminary data.</text>
</comment>
<proteinExistence type="predicted"/>
<dbReference type="OrthoDB" id="1223189at2"/>
<sequence>MEVILNFLLKNPALIYITVVVFLIGTFLFVKKVGEKYFENKMSWFIQNTIFHSYRSFLVFIYLILATLFIYLIYSFYLNFWIGIIYSVLFFYLIFRILDSKKKGYLNLREEFEFQKYSTSIKFIKGKSINSEYRQKAYNSIIDKIARINIDNKYETKGFLLAFSEILTFDNFNYIIENNESNKTTGQLFYWKYRLSLFDTIDNLKKINNSNFLVENVLSNFTILDFDGEKGLHYNKKLALENITKTIEDTSFKKEFTALNQTVKNLIEENNDVWNLKNFRINIEINEFTNYFDSFLEMHFNEKTRRLNLKNEFKTFASIFYNANIIKEIPQLNIDSKELQNVMRLFRFMKDTKIMEYKVIDLAKIMLNSTGLPLNESTLTQAHKITLDKNEIKTLKEKLLVKNNNSL</sequence>
<feature type="transmembrane region" description="Helical" evidence="1">
    <location>
        <begin position="54"/>
        <end position="74"/>
    </location>
</feature>
<keyword evidence="1" id="KW-0472">Membrane</keyword>
<dbReference type="EMBL" id="LFND01000006">
    <property type="protein sequence ID" value="KMQ60142.1"/>
    <property type="molecule type" value="Genomic_DNA"/>
</dbReference>
<organism evidence="2 3">
    <name type="scientific">Chryseobacterium angstadtii</name>
    <dbReference type="NCBI Taxonomy" id="558151"/>
    <lineage>
        <taxon>Bacteria</taxon>
        <taxon>Pseudomonadati</taxon>
        <taxon>Bacteroidota</taxon>
        <taxon>Flavobacteriia</taxon>
        <taxon>Flavobacteriales</taxon>
        <taxon>Weeksellaceae</taxon>
        <taxon>Chryseobacterium group</taxon>
        <taxon>Chryseobacterium</taxon>
    </lineage>
</organism>
<dbReference type="RefSeq" id="WP_048508084.1">
    <property type="nucleotide sequence ID" value="NZ_LFND01000006.1"/>
</dbReference>
<reference evidence="2 3" key="1">
    <citation type="journal article" date="2013" name="Int. J. Syst. Evol. Microbiol.">
        <title>Chryseobacterium angstadtii sp. nov., isolated from a newt tank.</title>
        <authorList>
            <person name="Kirk K.E."/>
            <person name="Hoffman J.A."/>
            <person name="Smith K.A."/>
            <person name="Strahan B.L."/>
            <person name="Failor K.C."/>
            <person name="Krebs J.E."/>
            <person name="Gale A.N."/>
            <person name="Do T.D."/>
            <person name="Sontag T.C."/>
            <person name="Batties A.M."/>
            <person name="Mistiszyn K."/>
            <person name="Newman J.D."/>
        </authorList>
    </citation>
    <scope>NUCLEOTIDE SEQUENCE [LARGE SCALE GENOMIC DNA]</scope>
    <source>
        <strain evidence="2 3">KM</strain>
    </source>
</reference>
<evidence type="ECO:0000256" key="1">
    <source>
        <dbReference type="SAM" id="Phobius"/>
    </source>
</evidence>
<keyword evidence="3" id="KW-1185">Reference proteome</keyword>
<protein>
    <submittedName>
        <fullName evidence="2">Uncharacterized protein</fullName>
    </submittedName>
</protein>
<accession>A0A0J7I1L6</accession>
<feature type="transmembrane region" description="Helical" evidence="1">
    <location>
        <begin position="13"/>
        <end position="33"/>
    </location>
</feature>
<name>A0A0J7I1L6_9FLAO</name>
<evidence type="ECO:0000313" key="2">
    <source>
        <dbReference type="EMBL" id="KMQ60142.1"/>
    </source>
</evidence>
<dbReference type="STRING" id="558151.ACM46_18065"/>